<protein>
    <recommendedName>
        <fullName evidence="2">Putative auto-transporter adhesin head GIN domain-containing protein</fullName>
    </recommendedName>
</protein>
<organism evidence="3 4">
    <name type="scientific">Pedobacter antarcticus 4BY</name>
    <dbReference type="NCBI Taxonomy" id="1358423"/>
    <lineage>
        <taxon>Bacteria</taxon>
        <taxon>Pseudomonadati</taxon>
        <taxon>Bacteroidota</taxon>
        <taxon>Sphingobacteriia</taxon>
        <taxon>Sphingobacteriales</taxon>
        <taxon>Sphingobacteriaceae</taxon>
        <taxon>Pedobacter</taxon>
    </lineage>
</organism>
<dbReference type="InterPro" id="IPR021255">
    <property type="entry name" value="DUF2807"/>
</dbReference>
<dbReference type="OrthoDB" id="943856at2"/>
<dbReference type="EMBL" id="JNFF01000116">
    <property type="protein sequence ID" value="KEQ28397.1"/>
    <property type="molecule type" value="Genomic_DNA"/>
</dbReference>
<keyword evidence="4" id="KW-1185">Reference proteome</keyword>
<gene>
    <name evidence="3" type="ORF">N180_01835</name>
</gene>
<evidence type="ECO:0000313" key="4">
    <source>
        <dbReference type="Proteomes" id="UP000028007"/>
    </source>
</evidence>
<reference evidence="3 4" key="1">
    <citation type="journal article" date="1992" name="Int. J. Syst. Bacteriol.">
        <title>Sphingobacterium antarcticus sp. nov. a Psychrotrophic Bacterium from the Soils of Schirmacher Oasis, Antarctica.</title>
        <authorList>
            <person name="Shivaji S."/>
            <person name="Ray M.K."/>
            <person name="Rao N.S."/>
            <person name="Saiserr L."/>
            <person name="Jagannadham M.V."/>
            <person name="Kumar G.S."/>
            <person name="Reddy G."/>
            <person name="Bhargava P.M."/>
        </authorList>
    </citation>
    <scope>NUCLEOTIDE SEQUENCE [LARGE SCALE GENOMIC DNA]</scope>
    <source>
        <strain evidence="3 4">4BY</strain>
    </source>
</reference>
<dbReference type="AlphaFoldDB" id="A0A081PCH4"/>
<dbReference type="RefSeq" id="WP_037444266.1">
    <property type="nucleotide sequence ID" value="NZ_JNFF01000116.1"/>
</dbReference>
<proteinExistence type="predicted"/>
<feature type="domain" description="Putative auto-transporter adhesin head GIN" evidence="2">
    <location>
        <begin position="32"/>
        <end position="233"/>
    </location>
</feature>
<dbReference type="eggNOG" id="ENOG502ZC4A">
    <property type="taxonomic scope" value="Bacteria"/>
</dbReference>
<accession>A0A081PCH4</accession>
<feature type="chain" id="PRO_5001761610" description="Putative auto-transporter adhesin head GIN domain-containing protein" evidence="1">
    <location>
        <begin position="25"/>
        <end position="251"/>
    </location>
</feature>
<sequence>MLNLRKHVIILSLFTLFTSGRIIAQEVVSVDHFDKVIISPHVQVVFIKGDKESVTIENSTVSRQKVNIESKGNTLRVYLEGAKEITGNEKTEENGRKIKKSIYTGTVLTVSISYKTLQELSLRGEETIRLQSKLDQDSFHLLIYGEARVSFDDVQLKKLGTTIYGESRLEIKSGNIIDQRFTAYGESKINTLAVTGKTAKATLYGESELELNVSDVIRVTAFGEAKIGYKGNPEIKKGIVIGKAKIYQINH</sequence>
<name>A0A081PCH4_9SPHI</name>
<evidence type="ECO:0000313" key="3">
    <source>
        <dbReference type="EMBL" id="KEQ28397.1"/>
    </source>
</evidence>
<feature type="signal peptide" evidence="1">
    <location>
        <begin position="1"/>
        <end position="24"/>
    </location>
</feature>
<keyword evidence="1" id="KW-0732">Signal</keyword>
<dbReference type="Pfam" id="PF10988">
    <property type="entry name" value="DUF2807"/>
    <property type="match status" value="1"/>
</dbReference>
<evidence type="ECO:0000256" key="1">
    <source>
        <dbReference type="SAM" id="SignalP"/>
    </source>
</evidence>
<evidence type="ECO:0000259" key="2">
    <source>
        <dbReference type="Pfam" id="PF10988"/>
    </source>
</evidence>
<comment type="caution">
    <text evidence="3">The sequence shown here is derived from an EMBL/GenBank/DDBJ whole genome shotgun (WGS) entry which is preliminary data.</text>
</comment>
<dbReference type="Gene3D" id="2.160.20.120">
    <property type="match status" value="1"/>
</dbReference>
<dbReference type="Proteomes" id="UP000028007">
    <property type="component" value="Unassembled WGS sequence"/>
</dbReference>